<sequence length="195" mass="20525">MTNLEFDSLAAFVLLATAFIGAYAPVILAKWGTAQGGQGHRSMAYVLGNMLSAGVMLSAGFVHLLGESVMELQDVTRFPLATFLCGVGFLITLLADSIMEVMSGGHGSPAGTPKPAALCCGGLPMLAAENSTPLHHINVVADGQSQRQSQRNGTAPPAHSFEIGDASPHKAESLYSEERFEFAEDTSPSHREHKG</sequence>
<feature type="compositionally biased region" description="Basic and acidic residues" evidence="5">
    <location>
        <begin position="167"/>
        <end position="195"/>
    </location>
</feature>
<accession>A0AAW1SXF4</accession>
<feature type="transmembrane region" description="Helical" evidence="6">
    <location>
        <begin position="78"/>
        <end position="95"/>
    </location>
</feature>
<dbReference type="GO" id="GO:0016020">
    <property type="term" value="C:membrane"/>
    <property type="evidence" value="ECO:0007669"/>
    <property type="project" value="UniProtKB-SubCell"/>
</dbReference>
<organism evidence="7 8">
    <name type="scientific">Apatococcus fuscideae</name>
    <dbReference type="NCBI Taxonomy" id="2026836"/>
    <lineage>
        <taxon>Eukaryota</taxon>
        <taxon>Viridiplantae</taxon>
        <taxon>Chlorophyta</taxon>
        <taxon>core chlorophytes</taxon>
        <taxon>Trebouxiophyceae</taxon>
        <taxon>Chlorellales</taxon>
        <taxon>Chlorellaceae</taxon>
        <taxon>Apatococcus</taxon>
    </lineage>
</organism>
<evidence type="ECO:0000256" key="4">
    <source>
        <dbReference type="ARBA" id="ARBA00023136"/>
    </source>
</evidence>
<dbReference type="Pfam" id="PF02535">
    <property type="entry name" value="Zip"/>
    <property type="match status" value="1"/>
</dbReference>
<gene>
    <name evidence="7" type="ORF">WJX84_009780</name>
</gene>
<dbReference type="PANTHER" id="PTHR11040:SF140">
    <property type="entry name" value="ZRT (ZRT), IRT- (IRT-) LIKE PROTEIN TRANSPORTER"/>
    <property type="match status" value="1"/>
</dbReference>
<proteinExistence type="predicted"/>
<keyword evidence="8" id="KW-1185">Reference proteome</keyword>
<evidence type="ECO:0008006" key="9">
    <source>
        <dbReference type="Google" id="ProtNLM"/>
    </source>
</evidence>
<evidence type="ECO:0000256" key="5">
    <source>
        <dbReference type="SAM" id="MobiDB-lite"/>
    </source>
</evidence>
<evidence type="ECO:0000256" key="2">
    <source>
        <dbReference type="ARBA" id="ARBA00022692"/>
    </source>
</evidence>
<reference evidence="7 8" key="1">
    <citation type="journal article" date="2024" name="Nat. Commun.">
        <title>Phylogenomics reveals the evolutionary origins of lichenization in chlorophyte algae.</title>
        <authorList>
            <person name="Puginier C."/>
            <person name="Libourel C."/>
            <person name="Otte J."/>
            <person name="Skaloud P."/>
            <person name="Haon M."/>
            <person name="Grisel S."/>
            <person name="Petersen M."/>
            <person name="Berrin J.G."/>
            <person name="Delaux P.M."/>
            <person name="Dal Grande F."/>
            <person name="Keller J."/>
        </authorList>
    </citation>
    <scope>NUCLEOTIDE SEQUENCE [LARGE SCALE GENOMIC DNA]</scope>
    <source>
        <strain evidence="7 8">SAG 2523</strain>
    </source>
</reference>
<keyword evidence="2 6" id="KW-0812">Transmembrane</keyword>
<evidence type="ECO:0000256" key="6">
    <source>
        <dbReference type="SAM" id="Phobius"/>
    </source>
</evidence>
<dbReference type="InterPro" id="IPR003689">
    <property type="entry name" value="ZIP"/>
</dbReference>
<dbReference type="EMBL" id="JALJOV010000813">
    <property type="protein sequence ID" value="KAK9861110.1"/>
    <property type="molecule type" value="Genomic_DNA"/>
</dbReference>
<keyword evidence="4 6" id="KW-0472">Membrane</keyword>
<keyword evidence="3 6" id="KW-1133">Transmembrane helix</keyword>
<feature type="non-terminal residue" evidence="7">
    <location>
        <position position="195"/>
    </location>
</feature>
<name>A0AAW1SXF4_9CHLO</name>
<dbReference type="GO" id="GO:0005385">
    <property type="term" value="F:zinc ion transmembrane transporter activity"/>
    <property type="evidence" value="ECO:0007669"/>
    <property type="project" value="TreeGrafter"/>
</dbReference>
<dbReference type="PANTHER" id="PTHR11040">
    <property type="entry name" value="ZINC/IRON TRANSPORTER"/>
    <property type="match status" value="1"/>
</dbReference>
<dbReference type="AlphaFoldDB" id="A0AAW1SXF4"/>
<feature type="transmembrane region" description="Helical" evidence="6">
    <location>
        <begin position="43"/>
        <end position="66"/>
    </location>
</feature>
<evidence type="ECO:0000256" key="3">
    <source>
        <dbReference type="ARBA" id="ARBA00022989"/>
    </source>
</evidence>
<comment type="caution">
    <text evidence="7">The sequence shown here is derived from an EMBL/GenBank/DDBJ whole genome shotgun (WGS) entry which is preliminary data.</text>
</comment>
<feature type="compositionally biased region" description="Polar residues" evidence="5">
    <location>
        <begin position="143"/>
        <end position="153"/>
    </location>
</feature>
<evidence type="ECO:0000256" key="1">
    <source>
        <dbReference type="ARBA" id="ARBA00004141"/>
    </source>
</evidence>
<evidence type="ECO:0000313" key="8">
    <source>
        <dbReference type="Proteomes" id="UP001485043"/>
    </source>
</evidence>
<feature type="transmembrane region" description="Helical" evidence="6">
    <location>
        <begin position="12"/>
        <end position="31"/>
    </location>
</feature>
<feature type="region of interest" description="Disordered" evidence="5">
    <location>
        <begin position="143"/>
        <end position="195"/>
    </location>
</feature>
<evidence type="ECO:0000313" key="7">
    <source>
        <dbReference type="EMBL" id="KAK9861110.1"/>
    </source>
</evidence>
<protein>
    <recommendedName>
        <fullName evidence="9">Zinc/iron permease</fullName>
    </recommendedName>
</protein>
<comment type="subcellular location">
    <subcellularLocation>
        <location evidence="1">Membrane</location>
        <topology evidence="1">Multi-pass membrane protein</topology>
    </subcellularLocation>
</comment>
<dbReference type="Proteomes" id="UP001485043">
    <property type="component" value="Unassembled WGS sequence"/>
</dbReference>